<evidence type="ECO:0000313" key="2">
    <source>
        <dbReference type="EMBL" id="CAG8540357.1"/>
    </source>
</evidence>
<organism evidence="2 3">
    <name type="scientific">Dentiscutata erythropus</name>
    <dbReference type="NCBI Taxonomy" id="1348616"/>
    <lineage>
        <taxon>Eukaryota</taxon>
        <taxon>Fungi</taxon>
        <taxon>Fungi incertae sedis</taxon>
        <taxon>Mucoromycota</taxon>
        <taxon>Glomeromycotina</taxon>
        <taxon>Glomeromycetes</taxon>
        <taxon>Diversisporales</taxon>
        <taxon>Gigasporaceae</taxon>
        <taxon>Dentiscutata</taxon>
    </lineage>
</organism>
<keyword evidence="3" id="KW-1185">Reference proteome</keyword>
<evidence type="ECO:0000313" key="3">
    <source>
        <dbReference type="Proteomes" id="UP000789405"/>
    </source>
</evidence>
<dbReference type="EMBL" id="CAJVPY010001884">
    <property type="protein sequence ID" value="CAG8540357.1"/>
    <property type="molecule type" value="Genomic_DNA"/>
</dbReference>
<feature type="compositionally biased region" description="Basic and acidic residues" evidence="1">
    <location>
        <begin position="80"/>
        <end position="89"/>
    </location>
</feature>
<evidence type="ECO:0000256" key="1">
    <source>
        <dbReference type="SAM" id="MobiDB-lite"/>
    </source>
</evidence>
<reference evidence="2" key="1">
    <citation type="submission" date="2021-06" db="EMBL/GenBank/DDBJ databases">
        <authorList>
            <person name="Kallberg Y."/>
            <person name="Tangrot J."/>
            <person name="Rosling A."/>
        </authorList>
    </citation>
    <scope>NUCLEOTIDE SEQUENCE</scope>
    <source>
        <strain evidence="2">MA453B</strain>
    </source>
</reference>
<sequence length="112" mass="12687">MANTITTASRSSDLAHIDTISFKHTLQDATAIIVEPKEYNISIAHGGKKPRTKVIYIGNYEEILAILPLATVKALRDHMEQLHSSEQQKKSPPFNLNRKSYTSFHEHNFILD</sequence>
<proteinExistence type="predicted"/>
<accession>A0A9N9ATI3</accession>
<name>A0A9N9ATI3_9GLOM</name>
<dbReference type="Proteomes" id="UP000789405">
    <property type="component" value="Unassembled WGS sequence"/>
</dbReference>
<comment type="caution">
    <text evidence="2">The sequence shown here is derived from an EMBL/GenBank/DDBJ whole genome shotgun (WGS) entry which is preliminary data.</text>
</comment>
<dbReference type="AlphaFoldDB" id="A0A9N9ATI3"/>
<gene>
    <name evidence="2" type="ORF">DERYTH_LOCUS4773</name>
</gene>
<feature type="region of interest" description="Disordered" evidence="1">
    <location>
        <begin position="80"/>
        <end position="99"/>
    </location>
</feature>
<protein>
    <submittedName>
        <fullName evidence="2">17063_t:CDS:1</fullName>
    </submittedName>
</protein>